<dbReference type="EMBL" id="MAEL01000049">
    <property type="protein sequence ID" value="KAF1302574.1"/>
    <property type="molecule type" value="Genomic_DNA"/>
</dbReference>
<evidence type="ECO:0000313" key="2">
    <source>
        <dbReference type="Proteomes" id="UP000782705"/>
    </source>
</evidence>
<dbReference type="Gene3D" id="3.40.50.150">
    <property type="entry name" value="Vaccinia Virus protein VP39"/>
    <property type="match status" value="1"/>
</dbReference>
<dbReference type="InterPro" id="IPR029063">
    <property type="entry name" value="SAM-dependent_MTases_sf"/>
</dbReference>
<name>A0ABQ6YXI1_9ENTE</name>
<keyword evidence="2" id="KW-1185">Reference proteome</keyword>
<protein>
    <recommendedName>
        <fullName evidence="3">SAM-dependent methyltransferase</fullName>
    </recommendedName>
</protein>
<accession>A0ABQ6YXI1</accession>
<sequence>MKVMIGAGETTLPGWIATNETELNLVKRESFQQFFGQQKAQAMLAEHVWEHLTIDEGIVAAKNCYDYLEEGGYLRIAVPDGNFHDPDFLQLVQVGGPGPEDHPAFTHKVLYDYQRLINVFEEAGFMIDLLEYCDEQEVFHYKYWNPADGKIGRSLRFDTRNSREKMGMVSIILDAHKPFLLDTSKEA</sequence>
<reference evidence="1 2" key="1">
    <citation type="submission" date="2016-06" db="EMBL/GenBank/DDBJ databases">
        <title>Four novel species of enterococci isolated from chicken manure.</title>
        <authorList>
            <person name="Van Tyne D."/>
        </authorList>
    </citation>
    <scope>NUCLEOTIDE SEQUENCE [LARGE SCALE GENOMIC DNA]</scope>
    <source>
        <strain evidence="1 2">CU12B</strain>
    </source>
</reference>
<dbReference type="Proteomes" id="UP000782705">
    <property type="component" value="Unassembled WGS sequence"/>
</dbReference>
<dbReference type="SUPFAM" id="SSF53335">
    <property type="entry name" value="S-adenosyl-L-methionine-dependent methyltransferases"/>
    <property type="match status" value="1"/>
</dbReference>
<gene>
    <name evidence="1" type="ORF">BAU17_02480</name>
</gene>
<organism evidence="1 2">
    <name type="scientific">Candidatus Enterococcus willemsii</name>
    <dbReference type="NCBI Taxonomy" id="1857215"/>
    <lineage>
        <taxon>Bacteria</taxon>
        <taxon>Bacillati</taxon>
        <taxon>Bacillota</taxon>
        <taxon>Bacilli</taxon>
        <taxon>Lactobacillales</taxon>
        <taxon>Enterococcaceae</taxon>
        <taxon>Enterococcus</taxon>
    </lineage>
</organism>
<evidence type="ECO:0008006" key="3">
    <source>
        <dbReference type="Google" id="ProtNLM"/>
    </source>
</evidence>
<dbReference type="RefSeq" id="WP_161902747.1">
    <property type="nucleotide sequence ID" value="NZ_MAEL01000049.1"/>
</dbReference>
<evidence type="ECO:0000313" key="1">
    <source>
        <dbReference type="EMBL" id="KAF1302574.1"/>
    </source>
</evidence>
<proteinExistence type="predicted"/>
<comment type="caution">
    <text evidence="1">The sequence shown here is derived from an EMBL/GenBank/DDBJ whole genome shotgun (WGS) entry which is preliminary data.</text>
</comment>